<evidence type="ECO:0000313" key="2">
    <source>
        <dbReference type="EMBL" id="CAD9590395.1"/>
    </source>
</evidence>
<gene>
    <name evidence="2" type="ORF">LDAN0321_LOCUS13201</name>
</gene>
<evidence type="ECO:0000259" key="1">
    <source>
        <dbReference type="Pfam" id="PF08385"/>
    </source>
</evidence>
<accession>A0A7S2KYD7</accession>
<feature type="domain" description="Dynein heavy chain tail" evidence="1">
    <location>
        <begin position="2"/>
        <end position="488"/>
    </location>
</feature>
<name>A0A7S2KYD7_9STRA</name>
<dbReference type="Pfam" id="PF08385">
    <property type="entry name" value="DHC_N1"/>
    <property type="match status" value="1"/>
</dbReference>
<reference evidence="2" key="1">
    <citation type="submission" date="2021-01" db="EMBL/GenBank/DDBJ databases">
        <authorList>
            <person name="Corre E."/>
            <person name="Pelletier E."/>
            <person name="Niang G."/>
            <person name="Scheremetjew M."/>
            <person name="Finn R."/>
            <person name="Kale V."/>
            <person name="Holt S."/>
            <person name="Cochrane G."/>
            <person name="Meng A."/>
            <person name="Brown T."/>
            <person name="Cohen L."/>
        </authorList>
    </citation>
    <scope>NUCLEOTIDE SEQUENCE</scope>
    <source>
        <strain evidence="2">B650</strain>
    </source>
</reference>
<proteinExistence type="predicted"/>
<dbReference type="AlphaFoldDB" id="A0A7S2KYD7"/>
<sequence length="798" mass="92125">MKEVYFAREESNENAKLLEPLRKFFTEALFDKEDFISIGYTLRPILHYIFLLWKSSNYYRTVPRLMELMKIVCDIAFERIQKERVWCKWIVEKVSLDELDKVKVDMVQILMAIGAFKSTFLQYKKRVSNECPDRSWNISNEVLFCDLDALLGRCHEIIYIIEVSISYRSLYRLVFPTHTRQSTTFMAELKQILIEFENLLADTLGTKKHNRYDIMSNTSDMNIMFAQCIAQFQNYIASLDERVGILIFEGFCKGSLGNQLLLFQNFGGVLLRPLVAKHLTEVREYMMLSLLNFVRSSYDAFHLNRCDSIGNGLVVPYSVRKVAIWQSAVLQKVTLYVTIMKVIDNTLTSYVETKKKLVNLHNRFVSDVSKSKLAQQASWEKHAVNAKTLNDSQLKHYSICQGPNNSFQFLIGERLLDTYNTMKNLINANGKENVSTLSLQLYDNLHEMLRNSQMMTTLVSLQNHTVALAKVSLERDLIQISLKAAERAMDLASDSSGCFPRTLVLSLHERIYNNFCNLKRLEKVTGEIYLLVERWRTDYLDLAGFEELDLEDVGKSFGAKCKYFFELIRQSGLKALNLMHENINFICEDLIVSTEAHRYIERVQRVIIDGLVHSSSKILQNLITALFEPNSQTIQLIVYIPIERQIPLRKILFDCISLVFSLGQILPRFDGLDGSYVGELKSAPQLLHKISKLYMQVERLESKYCHTCFLFSKFQHLLLSPANNMTKHRFQHKISDFEDKSDEATLDNAEVEDQSLIQHQIDKITGVINVGCFRIDARPLKTVLGISLGERKCFTTGT</sequence>
<dbReference type="EMBL" id="HBGY01020980">
    <property type="protein sequence ID" value="CAD9590395.1"/>
    <property type="molecule type" value="Transcribed_RNA"/>
</dbReference>
<dbReference type="InterPro" id="IPR013594">
    <property type="entry name" value="Dynein_heavy_tail"/>
</dbReference>
<organism evidence="2">
    <name type="scientific">Leptocylindrus danicus</name>
    <dbReference type="NCBI Taxonomy" id="163516"/>
    <lineage>
        <taxon>Eukaryota</taxon>
        <taxon>Sar</taxon>
        <taxon>Stramenopiles</taxon>
        <taxon>Ochrophyta</taxon>
        <taxon>Bacillariophyta</taxon>
        <taxon>Coscinodiscophyceae</taxon>
        <taxon>Chaetocerotophycidae</taxon>
        <taxon>Leptocylindrales</taxon>
        <taxon>Leptocylindraceae</taxon>
        <taxon>Leptocylindrus</taxon>
    </lineage>
</organism>
<protein>
    <recommendedName>
        <fullName evidence="1">Dynein heavy chain tail domain-containing protein</fullName>
    </recommendedName>
</protein>